<evidence type="ECO:0000313" key="6">
    <source>
        <dbReference type="EMBL" id="CAA9413148.1"/>
    </source>
</evidence>
<protein>
    <submittedName>
        <fullName evidence="6">Phospholipid ABC transporter ATP-binding protein MlaF</fullName>
    </submittedName>
</protein>
<dbReference type="Pfam" id="PF00005">
    <property type="entry name" value="ABC_tran"/>
    <property type="match status" value="1"/>
</dbReference>
<evidence type="ECO:0000256" key="3">
    <source>
        <dbReference type="ARBA" id="ARBA00022840"/>
    </source>
</evidence>
<proteinExistence type="predicted"/>
<feature type="compositionally biased region" description="Basic and acidic residues" evidence="4">
    <location>
        <begin position="260"/>
        <end position="286"/>
    </location>
</feature>
<dbReference type="InterPro" id="IPR017871">
    <property type="entry name" value="ABC_transporter-like_CS"/>
</dbReference>
<dbReference type="SMART" id="SM00382">
    <property type="entry name" value="AAA"/>
    <property type="match status" value="1"/>
</dbReference>
<dbReference type="PANTHER" id="PTHR43023:SF6">
    <property type="entry name" value="INTERMEMBRANE PHOSPHOLIPID TRANSPORT SYSTEM ATP-BINDING PROTEIN MLAF"/>
    <property type="match status" value="1"/>
</dbReference>
<gene>
    <name evidence="6" type="ORF">AVDCRST_MAG64-2439</name>
</gene>
<evidence type="ECO:0000256" key="4">
    <source>
        <dbReference type="SAM" id="MobiDB-lite"/>
    </source>
</evidence>
<dbReference type="PANTHER" id="PTHR43023">
    <property type="entry name" value="PROTEIN TRIGALACTOSYLDIACYLGLYCEROL 3, CHLOROPLASTIC"/>
    <property type="match status" value="1"/>
</dbReference>
<dbReference type="InterPro" id="IPR027417">
    <property type="entry name" value="P-loop_NTPase"/>
</dbReference>
<feature type="domain" description="ABC transporter" evidence="5">
    <location>
        <begin position="4"/>
        <end position="240"/>
    </location>
</feature>
<dbReference type="InterPro" id="IPR003439">
    <property type="entry name" value="ABC_transporter-like_ATP-bd"/>
</dbReference>
<name>A0A6J4PDR1_9BACT</name>
<feature type="region of interest" description="Disordered" evidence="4">
    <location>
        <begin position="225"/>
        <end position="286"/>
    </location>
</feature>
<accession>A0A6J4PDR1</accession>
<dbReference type="PROSITE" id="PS00211">
    <property type="entry name" value="ABC_TRANSPORTER_1"/>
    <property type="match status" value="1"/>
</dbReference>
<dbReference type="GO" id="GO:0005524">
    <property type="term" value="F:ATP binding"/>
    <property type="evidence" value="ECO:0007669"/>
    <property type="project" value="UniProtKB-KW"/>
</dbReference>
<dbReference type="AlphaFoldDB" id="A0A6J4PDR1"/>
<evidence type="ECO:0000256" key="1">
    <source>
        <dbReference type="ARBA" id="ARBA00022448"/>
    </source>
</evidence>
<dbReference type="InterPro" id="IPR003593">
    <property type="entry name" value="AAA+_ATPase"/>
</dbReference>
<dbReference type="GO" id="GO:0016887">
    <property type="term" value="F:ATP hydrolysis activity"/>
    <property type="evidence" value="ECO:0007669"/>
    <property type="project" value="InterPro"/>
</dbReference>
<reference evidence="6" key="1">
    <citation type="submission" date="2020-02" db="EMBL/GenBank/DDBJ databases">
        <authorList>
            <person name="Meier V. D."/>
        </authorList>
    </citation>
    <scope>NUCLEOTIDE SEQUENCE</scope>
    <source>
        <strain evidence="6">AVDCRST_MAG64</strain>
    </source>
</reference>
<keyword evidence="1" id="KW-0813">Transport</keyword>
<dbReference type="EMBL" id="CADCUQ010000542">
    <property type="protein sequence ID" value="CAA9413148.1"/>
    <property type="molecule type" value="Genomic_DNA"/>
</dbReference>
<dbReference type="PROSITE" id="PS50893">
    <property type="entry name" value="ABC_TRANSPORTER_2"/>
    <property type="match status" value="1"/>
</dbReference>
<dbReference type="SUPFAM" id="SSF52540">
    <property type="entry name" value="P-loop containing nucleoside triphosphate hydrolases"/>
    <property type="match status" value="1"/>
</dbReference>
<evidence type="ECO:0000259" key="5">
    <source>
        <dbReference type="PROSITE" id="PS50893"/>
    </source>
</evidence>
<evidence type="ECO:0000256" key="2">
    <source>
        <dbReference type="ARBA" id="ARBA00022741"/>
    </source>
</evidence>
<dbReference type="CDD" id="cd03261">
    <property type="entry name" value="ABC_Org_Solvent_Resistant"/>
    <property type="match status" value="1"/>
</dbReference>
<sequence>MSLIELRNLHKRFGKLVVLDGVDLAVPEGQSLVVIGASGTGKSVMLKHIVGLLKPDKGEVWFDGQRTDNLGERDLDPVRKQIGFLFQMGALFDSFTVEDNIAFPLREHTAQSPEEVSRAVDEKLRMVGLPDVRKKMPAELSGGQRKRIGLARAIALGPRVILYDEPTTGLDPIRSDVINELILKLQRELQVTSITVTHDMQSAFKVADRIVMLYKGKVAFDGTPEEIQQSQDPRIRSFVTGEAGPEDLEGLEKTSAPRATLEDGPPRGDAPEATAKEDAGRRKQAG</sequence>
<keyword evidence="3 6" id="KW-0067">ATP-binding</keyword>
<keyword evidence="2" id="KW-0547">Nucleotide-binding</keyword>
<organism evidence="6">
    <name type="scientific">uncultured Phycisphaerae bacterium</name>
    <dbReference type="NCBI Taxonomy" id="904963"/>
    <lineage>
        <taxon>Bacteria</taxon>
        <taxon>Pseudomonadati</taxon>
        <taxon>Planctomycetota</taxon>
        <taxon>Phycisphaerae</taxon>
        <taxon>environmental samples</taxon>
    </lineage>
</organism>
<dbReference type="Gene3D" id="3.40.50.300">
    <property type="entry name" value="P-loop containing nucleotide triphosphate hydrolases"/>
    <property type="match status" value="1"/>
</dbReference>